<dbReference type="RefSeq" id="WP_142943575.1">
    <property type="nucleotide sequence ID" value="NZ_VIKR01000005.1"/>
</dbReference>
<keyword evidence="2" id="KW-1185">Reference proteome</keyword>
<gene>
    <name evidence="1" type="ORF">FLL45_18680</name>
</gene>
<proteinExistence type="predicted"/>
<accession>A0A545T4Y4</accession>
<evidence type="ECO:0000313" key="2">
    <source>
        <dbReference type="Proteomes" id="UP000317839"/>
    </source>
</evidence>
<evidence type="ECO:0000313" key="1">
    <source>
        <dbReference type="EMBL" id="TQV72245.1"/>
    </source>
</evidence>
<dbReference type="AlphaFoldDB" id="A0A545T4Y4"/>
<sequence length="83" mass="9877">MKYEIIEKSWSKRRKLDEQVEITDIEFKDFAKVHNHFCKMIVTYSDGKSERLVARVVYSDINQHWIVDGMSVAVRLKDEDEAQ</sequence>
<reference evidence="1 2" key="1">
    <citation type="submission" date="2019-06" db="EMBL/GenBank/DDBJ databases">
        <title>Draft genome of Aliikangiella marina GYP-15.</title>
        <authorList>
            <person name="Wang G."/>
        </authorList>
    </citation>
    <scope>NUCLEOTIDE SEQUENCE [LARGE SCALE GENOMIC DNA]</scope>
    <source>
        <strain evidence="1 2">GYP-15</strain>
    </source>
</reference>
<name>A0A545T4Y4_9GAMM</name>
<dbReference type="Proteomes" id="UP000317839">
    <property type="component" value="Unassembled WGS sequence"/>
</dbReference>
<comment type="caution">
    <text evidence="1">The sequence shown here is derived from an EMBL/GenBank/DDBJ whole genome shotgun (WGS) entry which is preliminary data.</text>
</comment>
<dbReference type="EMBL" id="VIKR01000005">
    <property type="protein sequence ID" value="TQV72245.1"/>
    <property type="molecule type" value="Genomic_DNA"/>
</dbReference>
<dbReference type="OrthoDB" id="6238797at2"/>
<organism evidence="1 2">
    <name type="scientific">Aliikangiella marina</name>
    <dbReference type="NCBI Taxonomy" id="1712262"/>
    <lineage>
        <taxon>Bacteria</taxon>
        <taxon>Pseudomonadati</taxon>
        <taxon>Pseudomonadota</taxon>
        <taxon>Gammaproteobacteria</taxon>
        <taxon>Oceanospirillales</taxon>
        <taxon>Pleioneaceae</taxon>
        <taxon>Aliikangiella</taxon>
    </lineage>
</organism>
<protein>
    <submittedName>
        <fullName evidence="1">Uncharacterized protein</fullName>
    </submittedName>
</protein>